<dbReference type="EMBL" id="MU971460">
    <property type="protein sequence ID" value="KAK9234612.1"/>
    <property type="molecule type" value="Genomic_DNA"/>
</dbReference>
<organism evidence="1 2">
    <name type="scientific">Lipomyces kononenkoae</name>
    <name type="common">Yeast</name>
    <dbReference type="NCBI Taxonomy" id="34357"/>
    <lineage>
        <taxon>Eukaryota</taxon>
        <taxon>Fungi</taxon>
        <taxon>Dikarya</taxon>
        <taxon>Ascomycota</taxon>
        <taxon>Saccharomycotina</taxon>
        <taxon>Lipomycetes</taxon>
        <taxon>Lipomycetales</taxon>
        <taxon>Lipomycetaceae</taxon>
        <taxon>Lipomyces</taxon>
    </lineage>
</organism>
<reference evidence="2" key="1">
    <citation type="journal article" date="2024" name="Front. Bioeng. Biotechnol.">
        <title>Genome-scale model development and genomic sequencing of the oleaginous clade Lipomyces.</title>
        <authorList>
            <person name="Czajka J.J."/>
            <person name="Han Y."/>
            <person name="Kim J."/>
            <person name="Mondo S.J."/>
            <person name="Hofstad B.A."/>
            <person name="Robles A."/>
            <person name="Haridas S."/>
            <person name="Riley R."/>
            <person name="LaButti K."/>
            <person name="Pangilinan J."/>
            <person name="Andreopoulos W."/>
            <person name="Lipzen A."/>
            <person name="Yan J."/>
            <person name="Wang M."/>
            <person name="Ng V."/>
            <person name="Grigoriev I.V."/>
            <person name="Spatafora J.W."/>
            <person name="Magnuson J.K."/>
            <person name="Baker S.E."/>
            <person name="Pomraning K.R."/>
        </authorList>
    </citation>
    <scope>NUCLEOTIDE SEQUENCE [LARGE SCALE GENOMIC DNA]</scope>
    <source>
        <strain evidence="2">CBS 7786</strain>
    </source>
</reference>
<evidence type="ECO:0000313" key="1">
    <source>
        <dbReference type="EMBL" id="KAK9234612.1"/>
    </source>
</evidence>
<dbReference type="Proteomes" id="UP001433508">
    <property type="component" value="Unassembled WGS sequence"/>
</dbReference>
<keyword evidence="2" id="KW-1185">Reference proteome</keyword>
<comment type="caution">
    <text evidence="1">The sequence shown here is derived from an EMBL/GenBank/DDBJ whole genome shotgun (WGS) entry which is preliminary data.</text>
</comment>
<accession>A0ACC3SSL2</accession>
<proteinExistence type="predicted"/>
<name>A0ACC3SSL2_LIPKO</name>
<evidence type="ECO:0000313" key="2">
    <source>
        <dbReference type="Proteomes" id="UP001433508"/>
    </source>
</evidence>
<sequence>MCTPIAHAKLSKIVRLALRRLCSDLHPDNQEDIIDGLGELPSFLRLGSARQLTLPYSRQLDVVRLAHAHVLILICRPSLNITGNAGTLSTQLRGDINSDRRQRQQEICLDAAHSVARISGFKVYVDPTGLLRIYVICFCAVKVMFVFLAQTAEVVKKEGDLAMREKIVQHGKSIGRTERNGKRYVFALRELWRKVRKPLIKLESVEQQYAVLEKVADLTGIRSLCQYCSSTPFGADVSPSEVKLSSELLGKQVSPKESTIMLRVSGLDDNPQDNTIIVIVI</sequence>
<gene>
    <name evidence="1" type="ORF">V1525DRAFT_43204</name>
</gene>
<protein>
    <submittedName>
        <fullName evidence="1">Uncharacterized protein</fullName>
    </submittedName>
</protein>